<proteinExistence type="predicted"/>
<gene>
    <name evidence="1" type="ORF">LARSCL_LOCUS11061</name>
</gene>
<name>A0AAV2A9E5_9ARAC</name>
<keyword evidence="2" id="KW-1185">Reference proteome</keyword>
<protein>
    <submittedName>
        <fullName evidence="1">Uncharacterized protein</fullName>
    </submittedName>
</protein>
<dbReference type="Proteomes" id="UP001497382">
    <property type="component" value="Unassembled WGS sequence"/>
</dbReference>
<evidence type="ECO:0000313" key="1">
    <source>
        <dbReference type="EMBL" id="CAL1280588.1"/>
    </source>
</evidence>
<reference evidence="1 2" key="1">
    <citation type="submission" date="2024-04" db="EMBL/GenBank/DDBJ databases">
        <authorList>
            <person name="Rising A."/>
            <person name="Reimegard J."/>
            <person name="Sonavane S."/>
            <person name="Akerstrom W."/>
            <person name="Nylinder S."/>
            <person name="Hedman E."/>
            <person name="Kallberg Y."/>
        </authorList>
    </citation>
    <scope>NUCLEOTIDE SEQUENCE [LARGE SCALE GENOMIC DNA]</scope>
</reference>
<comment type="caution">
    <text evidence="1">The sequence shown here is derived from an EMBL/GenBank/DDBJ whole genome shotgun (WGS) entry which is preliminary data.</text>
</comment>
<dbReference type="EMBL" id="CAXIEN010000134">
    <property type="protein sequence ID" value="CAL1280588.1"/>
    <property type="molecule type" value="Genomic_DNA"/>
</dbReference>
<organism evidence="1 2">
    <name type="scientific">Larinioides sclopetarius</name>
    <dbReference type="NCBI Taxonomy" id="280406"/>
    <lineage>
        <taxon>Eukaryota</taxon>
        <taxon>Metazoa</taxon>
        <taxon>Ecdysozoa</taxon>
        <taxon>Arthropoda</taxon>
        <taxon>Chelicerata</taxon>
        <taxon>Arachnida</taxon>
        <taxon>Araneae</taxon>
        <taxon>Araneomorphae</taxon>
        <taxon>Entelegynae</taxon>
        <taxon>Araneoidea</taxon>
        <taxon>Araneidae</taxon>
        <taxon>Larinioides</taxon>
    </lineage>
</organism>
<sequence length="125" mass="14340">MVRFALLKILWSQPFDVSTQRQERAVAEQCLTISFKEPPHPEEGRDTRAGAERRASDSIPHLCAFEPAHFRMTPADRFDLPLLCCFFEAFLCSSDSSRTRERTLFITMFLALNHPVGQPRGPYQP</sequence>
<accession>A0AAV2A9E5</accession>
<dbReference type="AlphaFoldDB" id="A0AAV2A9E5"/>
<evidence type="ECO:0000313" key="2">
    <source>
        <dbReference type="Proteomes" id="UP001497382"/>
    </source>
</evidence>